<dbReference type="InterPro" id="IPR003313">
    <property type="entry name" value="AraC-bd"/>
</dbReference>
<proteinExistence type="predicted"/>
<organism evidence="6 7">
    <name type="scientific">Paenibacillus shunpengii</name>
    <dbReference type="NCBI Taxonomy" id="2054424"/>
    <lineage>
        <taxon>Bacteria</taxon>
        <taxon>Bacillati</taxon>
        <taxon>Bacillota</taxon>
        <taxon>Bacilli</taxon>
        <taxon>Bacillales</taxon>
        <taxon>Paenibacillaceae</taxon>
        <taxon>Paenibacillus</taxon>
    </lineage>
</organism>
<dbReference type="PANTHER" id="PTHR43280:SF2">
    <property type="entry name" value="HTH-TYPE TRANSCRIPTIONAL REGULATOR EXSA"/>
    <property type="match status" value="1"/>
</dbReference>
<dbReference type="SUPFAM" id="SSF46689">
    <property type="entry name" value="Homeodomain-like"/>
    <property type="match status" value="2"/>
</dbReference>
<protein>
    <submittedName>
        <fullName evidence="6">Helix-turn-helix domain-containing protein</fullName>
    </submittedName>
</protein>
<comment type="caution">
    <text evidence="6">The sequence shown here is derived from an EMBL/GenBank/DDBJ whole genome shotgun (WGS) entry which is preliminary data.</text>
</comment>
<dbReference type="InterPro" id="IPR037923">
    <property type="entry name" value="HTH-like"/>
</dbReference>
<dbReference type="SMART" id="SM00342">
    <property type="entry name" value="HTH_ARAC"/>
    <property type="match status" value="1"/>
</dbReference>
<evidence type="ECO:0000256" key="4">
    <source>
        <dbReference type="SAM" id="MobiDB-lite"/>
    </source>
</evidence>
<gene>
    <name evidence="6" type="ORF">ACFSVM_15520</name>
</gene>
<dbReference type="SUPFAM" id="SSF51215">
    <property type="entry name" value="Regulatory protein AraC"/>
    <property type="match status" value="1"/>
</dbReference>
<dbReference type="RefSeq" id="WP_090725678.1">
    <property type="nucleotide sequence ID" value="NZ_JBHUMJ010000003.1"/>
</dbReference>
<dbReference type="PROSITE" id="PS01124">
    <property type="entry name" value="HTH_ARAC_FAMILY_2"/>
    <property type="match status" value="1"/>
</dbReference>
<dbReference type="PANTHER" id="PTHR43280">
    <property type="entry name" value="ARAC-FAMILY TRANSCRIPTIONAL REGULATOR"/>
    <property type="match status" value="1"/>
</dbReference>
<dbReference type="Pfam" id="PF12833">
    <property type="entry name" value="HTH_18"/>
    <property type="match status" value="1"/>
</dbReference>
<evidence type="ECO:0000256" key="1">
    <source>
        <dbReference type="ARBA" id="ARBA00023015"/>
    </source>
</evidence>
<keyword evidence="3" id="KW-0804">Transcription</keyword>
<dbReference type="Gene3D" id="1.10.10.60">
    <property type="entry name" value="Homeodomain-like"/>
    <property type="match status" value="2"/>
</dbReference>
<reference evidence="7" key="1">
    <citation type="journal article" date="2019" name="Int. J. Syst. Evol. Microbiol.">
        <title>The Global Catalogue of Microorganisms (GCM) 10K type strain sequencing project: providing services to taxonomists for standard genome sequencing and annotation.</title>
        <authorList>
            <consortium name="The Broad Institute Genomics Platform"/>
            <consortium name="The Broad Institute Genome Sequencing Center for Infectious Disease"/>
            <person name="Wu L."/>
            <person name="Ma J."/>
        </authorList>
    </citation>
    <scope>NUCLEOTIDE SEQUENCE [LARGE SCALE GENOMIC DNA]</scope>
    <source>
        <strain evidence="7">KCTC 33849</strain>
    </source>
</reference>
<keyword evidence="2" id="KW-0238">DNA-binding</keyword>
<accession>A0ABW5SSK2</accession>
<sequence length="308" mass="36002">MDVYKEKVEYLTPFLSARIIRVQKTGNQEMTRWNIHKETELLLILHGGMDIYIEQTGYPLRTGDVLLIPSNIMHRSQKHHDEHDLIYLVLQFEMKQVLDRSSMIYMPYFFNPLNSLTSLNHVIMVNSTLRQKISDKIQLINVEAEKKEAGFELAISNSIRSILLLLLRSDPNLNERRMGPILERLLPALDYIEEHLNEPLKTSDISRLLNMSYYHTAHLFKKAIGMSMVEYMNYKRIKRAEILLTIHHRTVSQAAYEVGIHNLSHFNRLFKRWNDSTPKAFQLAMRGPDVESSSEERRPTKAPIDPAF</sequence>
<evidence type="ECO:0000256" key="3">
    <source>
        <dbReference type="ARBA" id="ARBA00023163"/>
    </source>
</evidence>
<evidence type="ECO:0000256" key="2">
    <source>
        <dbReference type="ARBA" id="ARBA00023125"/>
    </source>
</evidence>
<name>A0ABW5SSK2_9BACL</name>
<keyword evidence="1" id="KW-0805">Transcription regulation</keyword>
<dbReference type="InterPro" id="IPR014710">
    <property type="entry name" value="RmlC-like_jellyroll"/>
</dbReference>
<dbReference type="EMBL" id="JBHUMJ010000003">
    <property type="protein sequence ID" value="MFD2701872.1"/>
    <property type="molecule type" value="Genomic_DNA"/>
</dbReference>
<dbReference type="InterPro" id="IPR009057">
    <property type="entry name" value="Homeodomain-like_sf"/>
</dbReference>
<evidence type="ECO:0000313" key="6">
    <source>
        <dbReference type="EMBL" id="MFD2701872.1"/>
    </source>
</evidence>
<dbReference type="Pfam" id="PF02311">
    <property type="entry name" value="AraC_binding"/>
    <property type="match status" value="1"/>
</dbReference>
<feature type="region of interest" description="Disordered" evidence="4">
    <location>
        <begin position="285"/>
        <end position="308"/>
    </location>
</feature>
<evidence type="ECO:0000259" key="5">
    <source>
        <dbReference type="PROSITE" id="PS01124"/>
    </source>
</evidence>
<dbReference type="InterPro" id="IPR018062">
    <property type="entry name" value="HTH_AraC-typ_CS"/>
</dbReference>
<dbReference type="InterPro" id="IPR018060">
    <property type="entry name" value="HTH_AraC"/>
</dbReference>
<evidence type="ECO:0000313" key="7">
    <source>
        <dbReference type="Proteomes" id="UP001597540"/>
    </source>
</evidence>
<dbReference type="Proteomes" id="UP001597540">
    <property type="component" value="Unassembled WGS sequence"/>
</dbReference>
<dbReference type="PROSITE" id="PS00041">
    <property type="entry name" value="HTH_ARAC_FAMILY_1"/>
    <property type="match status" value="1"/>
</dbReference>
<dbReference type="Gene3D" id="2.60.120.10">
    <property type="entry name" value="Jelly Rolls"/>
    <property type="match status" value="1"/>
</dbReference>
<feature type="domain" description="HTH araC/xylS-type" evidence="5">
    <location>
        <begin position="186"/>
        <end position="284"/>
    </location>
</feature>
<keyword evidence="7" id="KW-1185">Reference proteome</keyword>